<keyword evidence="1 5" id="KW-0479">Metal-binding</keyword>
<comment type="cofactor">
    <cofactor evidence="5">
        <name>Fe(2+)</name>
        <dbReference type="ChEBI" id="CHEBI:29033"/>
    </cofactor>
    <text evidence="5">Binds 1 Fe(2+) ion per subunit.</text>
</comment>
<dbReference type="SUPFAM" id="SSF51197">
    <property type="entry name" value="Clavaminate synthase-like"/>
    <property type="match status" value="1"/>
</dbReference>
<feature type="region of interest" description="Disordered" evidence="6">
    <location>
        <begin position="181"/>
        <end position="239"/>
    </location>
</feature>
<feature type="binding site" evidence="5">
    <location>
        <position position="336"/>
    </location>
    <ligand>
        <name>Fe cation</name>
        <dbReference type="ChEBI" id="CHEBI:24875"/>
        <note>catalytic</note>
    </ligand>
</feature>
<dbReference type="InterPro" id="IPR037151">
    <property type="entry name" value="AlkB-like_sf"/>
</dbReference>
<evidence type="ECO:0000256" key="4">
    <source>
        <dbReference type="ARBA" id="ARBA00023004"/>
    </source>
</evidence>
<dbReference type="STRING" id="747525.W4KI97"/>
<dbReference type="GO" id="GO:0005634">
    <property type="term" value="C:nucleus"/>
    <property type="evidence" value="ECO:0007669"/>
    <property type="project" value="TreeGrafter"/>
</dbReference>
<dbReference type="HOGENOM" id="CLU_029471_1_0_1"/>
<dbReference type="AlphaFoldDB" id="W4KI97"/>
<evidence type="ECO:0000256" key="3">
    <source>
        <dbReference type="ARBA" id="ARBA00023002"/>
    </source>
</evidence>
<dbReference type="RefSeq" id="XP_009542287.1">
    <property type="nucleotide sequence ID" value="XM_009543992.1"/>
</dbReference>
<dbReference type="Gene3D" id="2.60.120.590">
    <property type="entry name" value="Alpha-ketoglutarate-dependent dioxygenase AlkB-like"/>
    <property type="match status" value="1"/>
</dbReference>
<evidence type="ECO:0000256" key="5">
    <source>
        <dbReference type="PIRSR" id="PIRSR604574-2"/>
    </source>
</evidence>
<feature type="compositionally biased region" description="Low complexity" evidence="6">
    <location>
        <begin position="1"/>
        <end position="17"/>
    </location>
</feature>
<evidence type="ECO:0000256" key="2">
    <source>
        <dbReference type="ARBA" id="ARBA00022964"/>
    </source>
</evidence>
<dbReference type="PANTHER" id="PTHR16557:SF2">
    <property type="entry name" value="NUCLEIC ACID DIOXYGENASE ALKBH1"/>
    <property type="match status" value="1"/>
</dbReference>
<dbReference type="OrthoDB" id="6614653at2759"/>
<keyword evidence="2" id="KW-0223">Dioxygenase</keyword>
<evidence type="ECO:0000259" key="7">
    <source>
        <dbReference type="PROSITE" id="PS51471"/>
    </source>
</evidence>
<feature type="region of interest" description="Disordered" evidence="6">
    <location>
        <begin position="1"/>
        <end position="37"/>
    </location>
</feature>
<dbReference type="GeneID" id="20669843"/>
<keyword evidence="3" id="KW-0560">Oxidoreductase</keyword>
<evidence type="ECO:0000313" key="8">
    <source>
        <dbReference type="EMBL" id="ETW85424.1"/>
    </source>
</evidence>
<dbReference type="PANTHER" id="PTHR16557">
    <property type="entry name" value="ALKYLATED DNA REPAIR PROTEIN ALKB-RELATED"/>
    <property type="match status" value="1"/>
</dbReference>
<feature type="domain" description="Fe2OG dioxygenase" evidence="7">
    <location>
        <begin position="318"/>
        <end position="440"/>
    </location>
</feature>
<dbReference type="InParanoid" id="W4KI97"/>
<feature type="compositionally biased region" description="Low complexity" evidence="6">
    <location>
        <begin position="211"/>
        <end position="236"/>
    </location>
</feature>
<dbReference type="FunCoup" id="W4KI97">
    <property type="interactions" value="456"/>
</dbReference>
<dbReference type="GO" id="GO:0005737">
    <property type="term" value="C:cytoplasm"/>
    <property type="evidence" value="ECO:0007669"/>
    <property type="project" value="TreeGrafter"/>
</dbReference>
<dbReference type="KEGG" id="hir:HETIRDRAFT_311160"/>
<dbReference type="Proteomes" id="UP000030671">
    <property type="component" value="Unassembled WGS sequence"/>
</dbReference>
<dbReference type="Pfam" id="PF13532">
    <property type="entry name" value="2OG-FeII_Oxy_2"/>
    <property type="match status" value="1"/>
</dbReference>
<name>W4KI97_HETIT</name>
<dbReference type="GO" id="GO:0051213">
    <property type="term" value="F:dioxygenase activity"/>
    <property type="evidence" value="ECO:0007669"/>
    <property type="project" value="UniProtKB-KW"/>
</dbReference>
<accession>W4KI97</accession>
<feature type="binding site" evidence="5">
    <location>
        <position position="393"/>
    </location>
    <ligand>
        <name>Fe cation</name>
        <dbReference type="ChEBI" id="CHEBI:24875"/>
        <note>catalytic</note>
    </ligand>
</feature>
<organism evidence="8 9">
    <name type="scientific">Heterobasidion irregulare (strain TC 32-1)</name>
    <dbReference type="NCBI Taxonomy" id="747525"/>
    <lineage>
        <taxon>Eukaryota</taxon>
        <taxon>Fungi</taxon>
        <taxon>Dikarya</taxon>
        <taxon>Basidiomycota</taxon>
        <taxon>Agaricomycotina</taxon>
        <taxon>Agaricomycetes</taxon>
        <taxon>Russulales</taxon>
        <taxon>Bondarzewiaceae</taxon>
        <taxon>Heterobasidion</taxon>
        <taxon>Heterobasidion annosum species complex</taxon>
    </lineage>
</organism>
<dbReference type="InterPro" id="IPR004574">
    <property type="entry name" value="Alkb"/>
</dbReference>
<keyword evidence="9" id="KW-1185">Reference proteome</keyword>
<keyword evidence="4 5" id="KW-0408">Iron</keyword>
<dbReference type="GO" id="GO:0046872">
    <property type="term" value="F:metal ion binding"/>
    <property type="evidence" value="ECO:0007669"/>
    <property type="project" value="UniProtKB-KW"/>
</dbReference>
<dbReference type="eggNOG" id="KOG2731">
    <property type="taxonomic scope" value="Eukaryota"/>
</dbReference>
<evidence type="ECO:0000256" key="1">
    <source>
        <dbReference type="ARBA" id="ARBA00022723"/>
    </source>
</evidence>
<gene>
    <name evidence="8" type="ORF">HETIRDRAFT_311160</name>
</gene>
<evidence type="ECO:0000313" key="9">
    <source>
        <dbReference type="Proteomes" id="UP000030671"/>
    </source>
</evidence>
<reference evidence="8 9" key="1">
    <citation type="journal article" date="2012" name="New Phytol.">
        <title>Insight into trade-off between wood decay and parasitism from the genome of a fungal forest pathogen.</title>
        <authorList>
            <person name="Olson A."/>
            <person name="Aerts A."/>
            <person name="Asiegbu F."/>
            <person name="Belbahri L."/>
            <person name="Bouzid O."/>
            <person name="Broberg A."/>
            <person name="Canback B."/>
            <person name="Coutinho P.M."/>
            <person name="Cullen D."/>
            <person name="Dalman K."/>
            <person name="Deflorio G."/>
            <person name="van Diepen L.T."/>
            <person name="Dunand C."/>
            <person name="Duplessis S."/>
            <person name="Durling M."/>
            <person name="Gonthier P."/>
            <person name="Grimwood J."/>
            <person name="Fossdal C.G."/>
            <person name="Hansson D."/>
            <person name="Henrissat B."/>
            <person name="Hietala A."/>
            <person name="Himmelstrand K."/>
            <person name="Hoffmeister D."/>
            <person name="Hogberg N."/>
            <person name="James T.Y."/>
            <person name="Karlsson M."/>
            <person name="Kohler A."/>
            <person name="Kues U."/>
            <person name="Lee Y.H."/>
            <person name="Lin Y.C."/>
            <person name="Lind M."/>
            <person name="Lindquist E."/>
            <person name="Lombard V."/>
            <person name="Lucas S."/>
            <person name="Lunden K."/>
            <person name="Morin E."/>
            <person name="Murat C."/>
            <person name="Park J."/>
            <person name="Raffaello T."/>
            <person name="Rouze P."/>
            <person name="Salamov A."/>
            <person name="Schmutz J."/>
            <person name="Solheim H."/>
            <person name="Stahlberg J."/>
            <person name="Velez H."/>
            <person name="de Vries R.P."/>
            <person name="Wiebenga A."/>
            <person name="Woodward S."/>
            <person name="Yakovlev I."/>
            <person name="Garbelotto M."/>
            <person name="Martin F."/>
            <person name="Grigoriev I.V."/>
            <person name="Stenlid J."/>
        </authorList>
    </citation>
    <scope>NUCLEOTIDE SEQUENCE [LARGE SCALE GENOMIC DNA]</scope>
    <source>
        <strain evidence="8 9">TC 32-1</strain>
    </source>
</reference>
<dbReference type="InterPro" id="IPR005123">
    <property type="entry name" value="Oxoglu/Fe-dep_dioxygenase_dom"/>
</dbReference>
<feature type="binding site" evidence="5">
    <location>
        <position position="338"/>
    </location>
    <ligand>
        <name>Fe cation</name>
        <dbReference type="ChEBI" id="CHEBI:24875"/>
        <note>catalytic</note>
    </ligand>
</feature>
<sequence>MSSTATTPTADPYDPSSKQYKKARRQYHKTTRNRAKDVDADWTPFRAKEKKYKARFPPPDLSDVLDLATLDPTRVEEIANGGWKGRPDAVEYREIQLKGHDRGRHARKAYAVPRIPGLVLLPSFVSPETQRDLVRWSLRDHTRHPNATNLDTHYILPDRGLWNSLIHTRENNLEEEIIYPRASAPSPPSPSSASSSAPSIPELPGPRQLISNTPSSPSTFPLLSSTPKLPSSPSTSVHPLPTSAIMPKLRWANIGWFYHWGTKQYDFTKGKQPVSDAYRSVCRDAVESVHWDEVFRREDIEGWGEEGPDWHTWRDSYEPDAGIVNFYQTRDTLMAHVDRSEVCATSPLVSISLGNAAVFLIGGLTRDVEPVPILLRSGDVVIMSGPACRRAYHGVPRILENTLPVHLRTLSADDDSKREWAPYAEYMRTARINVNVRQVFPKGFDPGLDVPVPQC</sequence>
<evidence type="ECO:0000256" key="6">
    <source>
        <dbReference type="SAM" id="MobiDB-lite"/>
    </source>
</evidence>
<protein>
    <recommendedName>
        <fullName evidence="7">Fe2OG dioxygenase domain-containing protein</fullName>
    </recommendedName>
</protein>
<dbReference type="InterPro" id="IPR027450">
    <property type="entry name" value="AlkB-like"/>
</dbReference>
<dbReference type="EMBL" id="KI925455">
    <property type="protein sequence ID" value="ETW85424.1"/>
    <property type="molecule type" value="Genomic_DNA"/>
</dbReference>
<proteinExistence type="predicted"/>
<dbReference type="PROSITE" id="PS51471">
    <property type="entry name" value="FE2OG_OXY"/>
    <property type="match status" value="1"/>
</dbReference>
<feature type="compositionally biased region" description="Basic residues" evidence="6">
    <location>
        <begin position="19"/>
        <end position="33"/>
    </location>
</feature>